<dbReference type="Proteomes" id="UP000630805">
    <property type="component" value="Unassembled WGS sequence"/>
</dbReference>
<organism evidence="1 2">
    <name type="scientific">Ruegeria haliotis</name>
    <dbReference type="NCBI Taxonomy" id="2747601"/>
    <lineage>
        <taxon>Bacteria</taxon>
        <taxon>Pseudomonadati</taxon>
        <taxon>Pseudomonadota</taxon>
        <taxon>Alphaproteobacteria</taxon>
        <taxon>Rhodobacterales</taxon>
        <taxon>Roseobacteraceae</taxon>
        <taxon>Ruegeria</taxon>
    </lineage>
</organism>
<keyword evidence="2" id="KW-1185">Reference proteome</keyword>
<dbReference type="EMBL" id="JABXWT010000007">
    <property type="protein sequence ID" value="NVO56747.1"/>
    <property type="molecule type" value="Genomic_DNA"/>
</dbReference>
<name>A0ABX2PUD1_9RHOB</name>
<proteinExistence type="predicted"/>
<reference evidence="1 2" key="1">
    <citation type="submission" date="2020-06" db="EMBL/GenBank/DDBJ databases">
        <authorList>
            <person name="Cao W.R."/>
        </authorList>
    </citation>
    <scope>NUCLEOTIDE SEQUENCE [LARGE SCALE GENOMIC DNA]</scope>
    <source>
        <strain evidence="1 2">B1Z28</strain>
    </source>
</reference>
<dbReference type="RefSeq" id="WP_176865499.1">
    <property type="nucleotide sequence ID" value="NZ_JABXWT010000007.1"/>
</dbReference>
<accession>A0ABX2PUD1</accession>
<comment type="caution">
    <text evidence="1">The sequence shown here is derived from an EMBL/GenBank/DDBJ whole genome shotgun (WGS) entry which is preliminary data.</text>
</comment>
<evidence type="ECO:0000313" key="1">
    <source>
        <dbReference type="EMBL" id="NVO56747.1"/>
    </source>
</evidence>
<evidence type="ECO:0000313" key="2">
    <source>
        <dbReference type="Proteomes" id="UP000630805"/>
    </source>
</evidence>
<sequence length="562" mass="63338">MDKTAQTTIPRRDPATVMRLSRLGSLHQCRLSFMRVLTRRLAEENWSFARPVFDVDDKGVGHAVYTAQGPERTYSLVAFAHDLPPEMRSDRVIATAWDATFTLFDGVPTEADIERLSQNVPLQEVGRVTDSEISVSRANRSVRLWEHFVESLAAGHQPDAEKADAVGYLMRTTAVYGSGKLGAADREKIADRPEMLVPFQAEMLSVFLTRWFVRDLVNHMARVRGGDEAVELSPEMATRLGIGNSTGLGMAPFIVNHPILFNNWIMVREEAIARVRSIETASAEDANAFRNIFDRSKLSMSWWRSEHPAQIKKLAELNNDLALISGYLGQDDLMRDHPWDRLIRWSETALSEEGQELVASLVLEPYGDLVDGLASCMADTNARAQVIKGAMPISDVRSLIQQGFDWALDLDWNAPENCARAWYVSEEKLEPRLGERFDEPIADYEQPLAPARDAVLAYKALADWVDEAPIAEFLMRHPEHRHTVRRAQMADIAPYGEIRDNTISASVLPIDMLRAKLAFFGATHFDPRSDRWVRICMYSGAPYPDELTGENADLWVYPEVLP</sequence>
<protein>
    <submittedName>
        <fullName evidence="1">Uncharacterized protein</fullName>
    </submittedName>
</protein>
<gene>
    <name evidence="1" type="ORF">HW561_13220</name>
</gene>